<dbReference type="EMBL" id="GG738867">
    <property type="protein sequence ID" value="EFC44614.1"/>
    <property type="molecule type" value="Genomic_DNA"/>
</dbReference>
<feature type="domain" description="RDRP core" evidence="2">
    <location>
        <begin position="314"/>
        <end position="907"/>
    </location>
</feature>
<dbReference type="RefSeq" id="XP_002677358.1">
    <property type="nucleotide sequence ID" value="XM_002677312.1"/>
</dbReference>
<dbReference type="Pfam" id="PF05183">
    <property type="entry name" value="RdRP"/>
    <property type="match status" value="1"/>
</dbReference>
<dbReference type="InParanoid" id="D2VF37"/>
<keyword evidence="1" id="KW-0808">Transferase</keyword>
<dbReference type="GO" id="GO:0031380">
    <property type="term" value="C:nuclear RNA-directed RNA polymerase complex"/>
    <property type="evidence" value="ECO:0007669"/>
    <property type="project" value="TreeGrafter"/>
</dbReference>
<name>D2VF37_NAEGR</name>
<proteinExistence type="inferred from homology"/>
<organism evidence="4">
    <name type="scientific">Naegleria gruberi</name>
    <name type="common">Amoeba</name>
    <dbReference type="NCBI Taxonomy" id="5762"/>
    <lineage>
        <taxon>Eukaryota</taxon>
        <taxon>Discoba</taxon>
        <taxon>Heterolobosea</taxon>
        <taxon>Tetramitia</taxon>
        <taxon>Eutetramitia</taxon>
        <taxon>Vahlkampfiidae</taxon>
        <taxon>Naegleria</taxon>
    </lineage>
</organism>
<dbReference type="OrthoDB" id="6513042at2759"/>
<protein>
    <recommendedName>
        <fullName evidence="1">RNA-dependent RNA polymerase</fullName>
        <ecNumber evidence="1">2.7.7.48</ecNumber>
    </recommendedName>
</protein>
<evidence type="ECO:0000313" key="3">
    <source>
        <dbReference type="EMBL" id="EFC44614.1"/>
    </source>
</evidence>
<accession>D2VF37</accession>
<reference evidence="3 4" key="1">
    <citation type="journal article" date="2010" name="Cell">
        <title>The genome of Naegleria gruberi illuminates early eukaryotic versatility.</title>
        <authorList>
            <person name="Fritz-Laylin L.K."/>
            <person name="Prochnik S.E."/>
            <person name="Ginger M.L."/>
            <person name="Dacks J.B."/>
            <person name="Carpenter M.L."/>
            <person name="Field M.C."/>
            <person name="Kuo A."/>
            <person name="Paredez A."/>
            <person name="Chapman J."/>
            <person name="Pham J."/>
            <person name="Shu S."/>
            <person name="Neupane R."/>
            <person name="Cipriano M."/>
            <person name="Mancuso J."/>
            <person name="Tu H."/>
            <person name="Salamov A."/>
            <person name="Lindquist E."/>
            <person name="Shapiro H."/>
            <person name="Lucas S."/>
            <person name="Grigoriev I.V."/>
            <person name="Cande W.Z."/>
            <person name="Fulton C."/>
            <person name="Rokhsar D.S."/>
            <person name="Dawson S.C."/>
        </authorList>
    </citation>
    <scope>NUCLEOTIDE SEQUENCE [LARGE SCALE GENOMIC DNA]</scope>
    <source>
        <strain evidence="3 4">NEG-M</strain>
    </source>
</reference>
<evidence type="ECO:0000313" key="4">
    <source>
        <dbReference type="Proteomes" id="UP000006671"/>
    </source>
</evidence>
<gene>
    <name evidence="3" type="ORF">NAEGRDRAFT_67488</name>
</gene>
<keyword evidence="1" id="KW-0694">RNA-binding</keyword>
<evidence type="ECO:0000256" key="1">
    <source>
        <dbReference type="RuleBase" id="RU363098"/>
    </source>
</evidence>
<dbReference type="PANTHER" id="PTHR23079:SF55">
    <property type="entry name" value="RNA-DIRECTED RNA POLYMERASE"/>
    <property type="match status" value="1"/>
</dbReference>
<sequence length="913" mass="105317">MEDMYLWDEDLMEALHQSNIDHFATNKSSSNSSKHNKNSTDCIEFSKLEFGNFDDREMTTFRRVTTRHSFHDVHSTSFKVYWKEGGDFSVFFLIKPHHQFWIEINRNIIRKVIIVDNESIAIVLDQAPSVHRKRDGDDNKTRMAAPTDKTTQAHSFWLHNFNVTKSLLLSGIRYEHVEILKSKTSKTHYLYGTKSCTALTMKDVNGMDWKGQLNIELGIPFHTMYLLLCLNCKVPGLLASYERLSEIKQLFNELKDSNNNSYDLVNVALEKCLQHEGFFPSEFTTLFKKHSHKRQHKSFVKVDDNMFEIRKVMITPTGIKYFPKILESGNRVLRKYKQYEDRFLRVTFCDEGLNRVSAEKVTNMHPRLEEFLNNGFTIGNRHYEMLAYSNSQLRSHSCWFLNTEGIRELSVSSIIEGLGDFSDIKVMAKYAARIGQCFSNTFNGIKSEFIEVNDIVYREIERNGDIKENVLNDGCGRMSVSFAEQVSKQMKIRIHGKAYIPSALQFRLGGYKGVVVQDKDVADIFGKDLVLTKSQNKFKDEKSDEFEMVAFSKRPKFSSLNRQIIILLSSNGLPDSALMKFVDREIETWRSRTTKKLSIRKLLRKVWENVVGSNIKKVISSEYLDLKAQVLASQVKGMSQQHVEYFYNVDPLLCTLCDKILINQFSSLKTNLPVDKCSLLMGVVDFYGVLEDDEVFVQLSSFESYERDLYDPGSYAEGGIVSGNVFVTRNPCLHPGDVRKFKAVSDDRINVLKHLKDVIVFSQKSKQSQASKMSGGDLDGDLFMVCWDPELLNFTEHKPMKHTQLKPLEKNDGFDYKAIRDFLKEYVVNDNLGVVAFMHMEHYDQSSKGALDQNCLDLADYHSHQVDYAKTGVRKALPMELVSEYRPHYMPKSFMKKTYHSTKIIGKSKLLRI</sequence>
<dbReference type="GeneID" id="8856920"/>
<keyword evidence="1" id="KW-0548">Nucleotidyltransferase</keyword>
<dbReference type="KEGG" id="ngr:NAEGRDRAFT_67488"/>
<dbReference type="GO" id="GO:0003968">
    <property type="term" value="F:RNA-directed RNA polymerase activity"/>
    <property type="evidence" value="ECO:0007669"/>
    <property type="project" value="UniProtKB-KW"/>
</dbReference>
<dbReference type="VEuPathDB" id="AmoebaDB:NAEGRDRAFT_67488"/>
<dbReference type="Proteomes" id="UP000006671">
    <property type="component" value="Unassembled WGS sequence"/>
</dbReference>
<dbReference type="EC" id="2.7.7.48" evidence="1"/>
<keyword evidence="4" id="KW-1185">Reference proteome</keyword>
<dbReference type="InterPro" id="IPR007855">
    <property type="entry name" value="RDRP"/>
</dbReference>
<comment type="catalytic activity">
    <reaction evidence="1">
        <text>RNA(n) + a ribonucleoside 5'-triphosphate = RNA(n+1) + diphosphate</text>
        <dbReference type="Rhea" id="RHEA:21248"/>
        <dbReference type="Rhea" id="RHEA-COMP:14527"/>
        <dbReference type="Rhea" id="RHEA-COMP:17342"/>
        <dbReference type="ChEBI" id="CHEBI:33019"/>
        <dbReference type="ChEBI" id="CHEBI:61557"/>
        <dbReference type="ChEBI" id="CHEBI:140395"/>
        <dbReference type="EC" id="2.7.7.48"/>
    </reaction>
</comment>
<comment type="similarity">
    <text evidence="1">Belongs to the RdRP family.</text>
</comment>
<dbReference type="AlphaFoldDB" id="D2VF37"/>
<dbReference type="GO" id="GO:0030422">
    <property type="term" value="P:siRNA processing"/>
    <property type="evidence" value="ECO:0007669"/>
    <property type="project" value="TreeGrafter"/>
</dbReference>
<dbReference type="PANTHER" id="PTHR23079">
    <property type="entry name" value="RNA-DEPENDENT RNA POLYMERASE"/>
    <property type="match status" value="1"/>
</dbReference>
<evidence type="ECO:0000259" key="2">
    <source>
        <dbReference type="Pfam" id="PF05183"/>
    </source>
</evidence>
<dbReference type="OMA" id="THFEMIT"/>
<dbReference type="InterPro" id="IPR057596">
    <property type="entry name" value="RDRP_core"/>
</dbReference>
<dbReference type="eggNOG" id="KOG0988">
    <property type="taxonomic scope" value="Eukaryota"/>
</dbReference>
<keyword evidence="1" id="KW-0696">RNA-directed RNA polymerase</keyword>
<dbReference type="GO" id="GO:0003723">
    <property type="term" value="F:RNA binding"/>
    <property type="evidence" value="ECO:0007669"/>
    <property type="project" value="UniProtKB-KW"/>
</dbReference>